<dbReference type="AlphaFoldDB" id="A0A2N7PMN4"/>
<organism evidence="2 3">
    <name type="scientific">Thermodesulfobacterium geofontis</name>
    <dbReference type="NCBI Taxonomy" id="1295609"/>
    <lineage>
        <taxon>Bacteria</taxon>
        <taxon>Pseudomonadati</taxon>
        <taxon>Thermodesulfobacteriota</taxon>
        <taxon>Thermodesulfobacteria</taxon>
        <taxon>Thermodesulfobacteriales</taxon>
        <taxon>Thermodesulfobacteriaceae</taxon>
        <taxon>Thermodesulfobacterium</taxon>
    </lineage>
</organism>
<feature type="transmembrane region" description="Helical" evidence="1">
    <location>
        <begin position="106"/>
        <end position="126"/>
    </location>
</feature>
<evidence type="ECO:0000313" key="3">
    <source>
        <dbReference type="Proteomes" id="UP000235460"/>
    </source>
</evidence>
<feature type="transmembrane region" description="Helical" evidence="1">
    <location>
        <begin position="146"/>
        <end position="167"/>
    </location>
</feature>
<keyword evidence="1" id="KW-1133">Transmembrane helix</keyword>
<name>A0A2N7PMN4_9BACT</name>
<evidence type="ECO:0008006" key="4">
    <source>
        <dbReference type="Google" id="ProtNLM"/>
    </source>
</evidence>
<accession>A0A2N7PMN4</accession>
<proteinExistence type="predicted"/>
<keyword evidence="1" id="KW-0812">Transmembrane</keyword>
<reference evidence="2 3" key="1">
    <citation type="submission" date="2018-01" db="EMBL/GenBank/DDBJ databases">
        <title>Metagenomic assembled genomes from two thermal pools in the Uzon Caldera, Kamchatka, Russia.</title>
        <authorList>
            <person name="Wilkins L."/>
            <person name="Ettinger C."/>
        </authorList>
    </citation>
    <scope>NUCLEOTIDE SEQUENCE [LARGE SCALE GENOMIC DNA]</scope>
    <source>
        <strain evidence="2">ZAV-08</strain>
    </source>
</reference>
<gene>
    <name evidence="2" type="ORF">C0190_05595</name>
</gene>
<evidence type="ECO:0000256" key="1">
    <source>
        <dbReference type="SAM" id="Phobius"/>
    </source>
</evidence>
<keyword evidence="1" id="KW-0472">Membrane</keyword>
<feature type="transmembrane region" description="Helical" evidence="1">
    <location>
        <begin position="31"/>
        <end position="50"/>
    </location>
</feature>
<evidence type="ECO:0000313" key="2">
    <source>
        <dbReference type="EMBL" id="PMP66493.1"/>
    </source>
</evidence>
<comment type="caution">
    <text evidence="2">The sequence shown here is derived from an EMBL/GenBank/DDBJ whole genome shotgun (WGS) entry which is preliminary data.</text>
</comment>
<dbReference type="EMBL" id="PNIK01000076">
    <property type="protein sequence ID" value="PMP66493.1"/>
    <property type="molecule type" value="Genomic_DNA"/>
</dbReference>
<protein>
    <recommendedName>
        <fullName evidence="4">Rod shape-determining protein MreD</fullName>
    </recommendedName>
</protein>
<sequence length="170" mass="20343">MGFTINIKEIFGIFLPILLLVLIVKSYLSSVLLFYPGDMIIAFTLAILTFRDSGTLLYIFLSFLGLFESLDFLNMEIFLVFYFIFLGIFLKHLKKYFAFERFESKMAFWVLSIIFFLILKYIIYFYQVNIFIDWMFLLNLALKSLHYILATFLWVLIFYKILGIFLYKES</sequence>
<dbReference type="Proteomes" id="UP000235460">
    <property type="component" value="Unassembled WGS sequence"/>
</dbReference>
<feature type="transmembrane region" description="Helical" evidence="1">
    <location>
        <begin position="6"/>
        <end position="24"/>
    </location>
</feature>